<dbReference type="InterPro" id="IPR058533">
    <property type="entry name" value="Cation_efflux_TM"/>
</dbReference>
<keyword evidence="4 10" id="KW-0812">Transmembrane</keyword>
<dbReference type="STRING" id="49390.A0A068UKQ3"/>
<dbReference type="InterPro" id="IPR036837">
    <property type="entry name" value="Cation_efflux_CTD_sf"/>
</dbReference>
<feature type="transmembrane region" description="Helical" evidence="10">
    <location>
        <begin position="94"/>
        <end position="116"/>
    </location>
</feature>
<feature type="compositionally biased region" description="Basic and acidic residues" evidence="9">
    <location>
        <begin position="1"/>
        <end position="14"/>
    </location>
</feature>
<dbReference type="PANTHER" id="PTHR11562:SF54">
    <property type="entry name" value="METAL TOLERANCE PROTEIN B"/>
    <property type="match status" value="1"/>
</dbReference>
<evidence type="ECO:0000259" key="12">
    <source>
        <dbReference type="Pfam" id="PF16916"/>
    </source>
</evidence>
<dbReference type="SUPFAM" id="SSF161111">
    <property type="entry name" value="Cation efflux protein transmembrane domain-like"/>
    <property type="match status" value="1"/>
</dbReference>
<feature type="transmembrane region" description="Helical" evidence="10">
    <location>
        <begin position="243"/>
        <end position="265"/>
    </location>
</feature>
<feature type="region of interest" description="Disordered" evidence="9">
    <location>
        <begin position="1"/>
        <end position="21"/>
    </location>
</feature>
<evidence type="ECO:0000313" key="13">
    <source>
        <dbReference type="EMBL" id="CDP09115.1"/>
    </source>
</evidence>
<dbReference type="InParanoid" id="A0A068UKQ3"/>
<protein>
    <recommendedName>
        <fullName evidence="15">Metal tolerance protein B</fullName>
    </recommendedName>
</protein>
<feature type="domain" description="Cation efflux protein cytoplasmic" evidence="12">
    <location>
        <begin position="305"/>
        <end position="379"/>
    </location>
</feature>
<evidence type="ECO:0000256" key="9">
    <source>
        <dbReference type="SAM" id="MobiDB-lite"/>
    </source>
</evidence>
<keyword evidence="7" id="KW-0406">Ion transport</keyword>
<evidence type="ECO:0000256" key="5">
    <source>
        <dbReference type="ARBA" id="ARBA00022906"/>
    </source>
</evidence>
<sequence>MEQKEDSASRENEQLKAQMPQVSEEASYNNNQLEFSCSHICSFSNLEYSISDSAERSKSRVKLIGLIIFYSVVMVVEIVGGMKANSLAVLTDAAHMLTDIAGSSISLFAVWVAGWASTPRQSFGFGRLEVMGVLLSVQLIWLICGILIYEAVDRILHKNAKVNGKLMFLIALFGFLVNLLMIFWLGHDHTHHSHSHESHETCNSGEHDHEMEELDVMGVEDTIGLVSPSPLNVKILNINIQGAYLHVMTDIIQSVGVMISGLIVWVKPEWLVVDLLCTLVFSIAALATTLPMLKKVFCILMERAPDEIDIALLENGLKSIEGLHDVHDLHVWAITSGKFVLACHIVIGPGASQNEMLSKVRDFCERSFKIHHVTIQIDRQVH</sequence>
<dbReference type="InterPro" id="IPR002524">
    <property type="entry name" value="Cation_efflux"/>
</dbReference>
<dbReference type="FunCoup" id="A0A068UKQ3">
    <property type="interactions" value="124"/>
</dbReference>
<dbReference type="Pfam" id="PF16916">
    <property type="entry name" value="ZT_dimer"/>
    <property type="match status" value="1"/>
</dbReference>
<evidence type="ECO:0000256" key="8">
    <source>
        <dbReference type="ARBA" id="ARBA00023136"/>
    </source>
</evidence>
<dbReference type="GO" id="GO:0005886">
    <property type="term" value="C:plasma membrane"/>
    <property type="evidence" value="ECO:0007669"/>
    <property type="project" value="TreeGrafter"/>
</dbReference>
<feature type="transmembrane region" description="Helical" evidence="10">
    <location>
        <begin position="168"/>
        <end position="186"/>
    </location>
</feature>
<dbReference type="Gene3D" id="1.20.1510.10">
    <property type="entry name" value="Cation efflux protein transmembrane domain"/>
    <property type="match status" value="1"/>
</dbReference>
<evidence type="ECO:0000313" key="14">
    <source>
        <dbReference type="Proteomes" id="UP000295252"/>
    </source>
</evidence>
<evidence type="ECO:0000256" key="4">
    <source>
        <dbReference type="ARBA" id="ARBA00022692"/>
    </source>
</evidence>
<evidence type="ECO:0000256" key="2">
    <source>
        <dbReference type="ARBA" id="ARBA00008873"/>
    </source>
</evidence>
<feature type="transmembrane region" description="Helical" evidence="10">
    <location>
        <begin position="63"/>
        <end position="82"/>
    </location>
</feature>
<dbReference type="InterPro" id="IPR050681">
    <property type="entry name" value="CDF/SLC30A"/>
</dbReference>
<comment type="subcellular location">
    <subcellularLocation>
        <location evidence="1">Membrane</location>
        <topology evidence="1">Multi-pass membrane protein</topology>
    </subcellularLocation>
</comment>
<keyword evidence="5" id="KW-0862">Zinc</keyword>
<accession>A0A068UKQ3</accession>
<keyword evidence="8 10" id="KW-0472">Membrane</keyword>
<dbReference type="Proteomes" id="UP000295252">
    <property type="component" value="Chromosome I"/>
</dbReference>
<feature type="domain" description="Cation efflux protein transmembrane" evidence="11">
    <location>
        <begin position="67"/>
        <end position="301"/>
    </location>
</feature>
<evidence type="ECO:0008006" key="15">
    <source>
        <dbReference type="Google" id="ProtNLM"/>
    </source>
</evidence>
<feature type="transmembrane region" description="Helical" evidence="10">
    <location>
        <begin position="128"/>
        <end position="148"/>
    </location>
</feature>
<gene>
    <name evidence="13" type="ORF">GSCOC_T00028315001</name>
</gene>
<dbReference type="GO" id="GO:0005385">
    <property type="term" value="F:zinc ion transmembrane transporter activity"/>
    <property type="evidence" value="ECO:0007669"/>
    <property type="project" value="TreeGrafter"/>
</dbReference>
<dbReference type="Pfam" id="PF01545">
    <property type="entry name" value="Cation_efflux"/>
    <property type="match status" value="1"/>
</dbReference>
<reference evidence="14" key="1">
    <citation type="journal article" date="2014" name="Science">
        <title>The coffee genome provides insight into the convergent evolution of caffeine biosynthesis.</title>
        <authorList>
            <person name="Denoeud F."/>
            <person name="Carretero-Paulet L."/>
            <person name="Dereeper A."/>
            <person name="Droc G."/>
            <person name="Guyot R."/>
            <person name="Pietrella M."/>
            <person name="Zheng C."/>
            <person name="Alberti A."/>
            <person name="Anthony F."/>
            <person name="Aprea G."/>
            <person name="Aury J.M."/>
            <person name="Bento P."/>
            <person name="Bernard M."/>
            <person name="Bocs S."/>
            <person name="Campa C."/>
            <person name="Cenci A."/>
            <person name="Combes M.C."/>
            <person name="Crouzillat D."/>
            <person name="Da Silva C."/>
            <person name="Daddiego L."/>
            <person name="De Bellis F."/>
            <person name="Dussert S."/>
            <person name="Garsmeur O."/>
            <person name="Gayraud T."/>
            <person name="Guignon V."/>
            <person name="Jahn K."/>
            <person name="Jamilloux V."/>
            <person name="Joet T."/>
            <person name="Labadie K."/>
            <person name="Lan T."/>
            <person name="Leclercq J."/>
            <person name="Lepelley M."/>
            <person name="Leroy T."/>
            <person name="Li L.T."/>
            <person name="Librado P."/>
            <person name="Lopez L."/>
            <person name="Munoz A."/>
            <person name="Noel B."/>
            <person name="Pallavicini A."/>
            <person name="Perrotta G."/>
            <person name="Poncet V."/>
            <person name="Pot D."/>
            <person name="Priyono X."/>
            <person name="Rigoreau M."/>
            <person name="Rouard M."/>
            <person name="Rozas J."/>
            <person name="Tranchant-Dubreuil C."/>
            <person name="VanBuren R."/>
            <person name="Zhang Q."/>
            <person name="Andrade A.C."/>
            <person name="Argout X."/>
            <person name="Bertrand B."/>
            <person name="de Kochko A."/>
            <person name="Graziosi G."/>
            <person name="Henry R.J."/>
            <person name="Jayarama X."/>
            <person name="Ming R."/>
            <person name="Nagai C."/>
            <person name="Rounsley S."/>
            <person name="Sankoff D."/>
            <person name="Giuliano G."/>
            <person name="Albert V.A."/>
            <person name="Wincker P."/>
            <person name="Lashermes P."/>
        </authorList>
    </citation>
    <scope>NUCLEOTIDE SEQUENCE [LARGE SCALE GENOMIC DNA]</scope>
    <source>
        <strain evidence="14">cv. DH200-94</strain>
    </source>
</reference>
<name>A0A068UKQ3_COFCA</name>
<dbReference type="Gramene" id="CDP09115">
    <property type="protein sequence ID" value="CDP09115"/>
    <property type="gene ID" value="GSCOC_T00028315001"/>
</dbReference>
<dbReference type="InterPro" id="IPR027469">
    <property type="entry name" value="Cation_efflux_TMD_sf"/>
</dbReference>
<evidence type="ECO:0000256" key="3">
    <source>
        <dbReference type="ARBA" id="ARBA00022448"/>
    </source>
</evidence>
<keyword evidence="5" id="KW-0864">Zinc transport</keyword>
<evidence type="ECO:0000256" key="6">
    <source>
        <dbReference type="ARBA" id="ARBA00022989"/>
    </source>
</evidence>
<dbReference type="PhylomeDB" id="A0A068UKQ3"/>
<feature type="transmembrane region" description="Helical" evidence="10">
    <location>
        <begin position="271"/>
        <end position="293"/>
    </location>
</feature>
<evidence type="ECO:0000256" key="7">
    <source>
        <dbReference type="ARBA" id="ARBA00023065"/>
    </source>
</evidence>
<dbReference type="AlphaFoldDB" id="A0A068UKQ3"/>
<dbReference type="OMA" id="RTWGWAR"/>
<keyword evidence="6 10" id="KW-1133">Transmembrane helix</keyword>
<dbReference type="GO" id="GO:0005773">
    <property type="term" value="C:vacuole"/>
    <property type="evidence" value="ECO:0007669"/>
    <property type="project" value="TreeGrafter"/>
</dbReference>
<dbReference type="NCBIfam" id="TIGR01297">
    <property type="entry name" value="CDF"/>
    <property type="match status" value="1"/>
</dbReference>
<comment type="similarity">
    <text evidence="2">Belongs to the cation diffusion facilitator (CDF) transporter (TC 2.A.4) family. SLC30A subfamily.</text>
</comment>
<dbReference type="PANTHER" id="PTHR11562">
    <property type="entry name" value="CATION EFFLUX PROTEIN/ ZINC TRANSPORTER"/>
    <property type="match status" value="1"/>
</dbReference>
<dbReference type="OrthoDB" id="9944568at2759"/>
<dbReference type="EMBL" id="HG739120">
    <property type="protein sequence ID" value="CDP09115.1"/>
    <property type="molecule type" value="Genomic_DNA"/>
</dbReference>
<evidence type="ECO:0000259" key="11">
    <source>
        <dbReference type="Pfam" id="PF01545"/>
    </source>
</evidence>
<keyword evidence="14" id="KW-1185">Reference proteome</keyword>
<dbReference type="InterPro" id="IPR027470">
    <property type="entry name" value="Cation_efflux_CTD"/>
</dbReference>
<dbReference type="SUPFAM" id="SSF160240">
    <property type="entry name" value="Cation efflux protein cytoplasmic domain-like"/>
    <property type="match status" value="1"/>
</dbReference>
<keyword evidence="3" id="KW-0813">Transport</keyword>
<evidence type="ECO:0000256" key="1">
    <source>
        <dbReference type="ARBA" id="ARBA00004141"/>
    </source>
</evidence>
<proteinExistence type="inferred from homology"/>
<organism evidence="13 14">
    <name type="scientific">Coffea canephora</name>
    <name type="common">Robusta coffee</name>
    <dbReference type="NCBI Taxonomy" id="49390"/>
    <lineage>
        <taxon>Eukaryota</taxon>
        <taxon>Viridiplantae</taxon>
        <taxon>Streptophyta</taxon>
        <taxon>Embryophyta</taxon>
        <taxon>Tracheophyta</taxon>
        <taxon>Spermatophyta</taxon>
        <taxon>Magnoliopsida</taxon>
        <taxon>eudicotyledons</taxon>
        <taxon>Gunneridae</taxon>
        <taxon>Pentapetalae</taxon>
        <taxon>asterids</taxon>
        <taxon>lamiids</taxon>
        <taxon>Gentianales</taxon>
        <taxon>Rubiaceae</taxon>
        <taxon>Ixoroideae</taxon>
        <taxon>Gardenieae complex</taxon>
        <taxon>Bertiereae - Coffeeae clade</taxon>
        <taxon>Coffeeae</taxon>
        <taxon>Coffea</taxon>
    </lineage>
</organism>
<evidence type="ECO:0000256" key="10">
    <source>
        <dbReference type="SAM" id="Phobius"/>
    </source>
</evidence>